<sequence>MRMKKCLVVDVAKVDGIDEVPSRIAHMCRDGDASELWSSPVFLEMNVVARRAVTTQVDRWILWVIQVPRDHDTTEGGWVEYQTGVRMLVVDTVQDLAVDTWTSCTGFLERERQLDLVPGEDLKEGRFPSDIDNASGGWFIAGSGTQISIWMAIVVGLKLKTQHEIVGLIEAARHGVLQQ</sequence>
<evidence type="ECO:0000313" key="1">
    <source>
        <dbReference type="EMBL" id="KAK8005843.1"/>
    </source>
</evidence>
<proteinExistence type="predicted"/>
<dbReference type="Proteomes" id="UP001396898">
    <property type="component" value="Unassembled WGS sequence"/>
</dbReference>
<protein>
    <submittedName>
        <fullName evidence="1">Uncharacterized protein</fullName>
    </submittedName>
</protein>
<organism evidence="1 2">
    <name type="scientific">Apiospora marii</name>
    <dbReference type="NCBI Taxonomy" id="335849"/>
    <lineage>
        <taxon>Eukaryota</taxon>
        <taxon>Fungi</taxon>
        <taxon>Dikarya</taxon>
        <taxon>Ascomycota</taxon>
        <taxon>Pezizomycotina</taxon>
        <taxon>Sordariomycetes</taxon>
        <taxon>Xylariomycetidae</taxon>
        <taxon>Amphisphaeriales</taxon>
        <taxon>Apiosporaceae</taxon>
        <taxon>Apiospora</taxon>
    </lineage>
</organism>
<reference evidence="1 2" key="1">
    <citation type="submission" date="2023-01" db="EMBL/GenBank/DDBJ databases">
        <title>Analysis of 21 Apiospora genomes using comparative genomics revels a genus with tremendous synthesis potential of carbohydrate active enzymes and secondary metabolites.</title>
        <authorList>
            <person name="Sorensen T."/>
        </authorList>
    </citation>
    <scope>NUCLEOTIDE SEQUENCE [LARGE SCALE GENOMIC DNA]</scope>
    <source>
        <strain evidence="1 2">CBS 20057</strain>
    </source>
</reference>
<gene>
    <name evidence="1" type="ORF">PG991_012140</name>
</gene>
<keyword evidence="2" id="KW-1185">Reference proteome</keyword>
<dbReference type="EMBL" id="JAQQWI010000017">
    <property type="protein sequence ID" value="KAK8005843.1"/>
    <property type="molecule type" value="Genomic_DNA"/>
</dbReference>
<name>A0ABR1RAT5_9PEZI</name>
<evidence type="ECO:0000313" key="2">
    <source>
        <dbReference type="Proteomes" id="UP001396898"/>
    </source>
</evidence>
<accession>A0ABR1RAT5</accession>
<comment type="caution">
    <text evidence="1">The sequence shown here is derived from an EMBL/GenBank/DDBJ whole genome shotgun (WGS) entry which is preliminary data.</text>
</comment>